<evidence type="ECO:0000313" key="1">
    <source>
        <dbReference type="EMBL" id="KAK8945047.1"/>
    </source>
</evidence>
<sequence>MGMAPIISWSKMILHGAGCVFFKELMFVRCEAFQPEVRYLLEHAAEKSDPCRDDNRTTRYGPLGASPVDELTILWDVRFKYPSTIAFLISFMSILGSGDFRDLGYWGFGDRLGLGMTRLRMEELGSIMSEGGMARTGEEDAGIGGYSCMGAGTDD</sequence>
<accession>A0AAP0BQN9</accession>
<dbReference type="EMBL" id="JBBWWQ010000006">
    <property type="protein sequence ID" value="KAK8945047.1"/>
    <property type="molecule type" value="Genomic_DNA"/>
</dbReference>
<gene>
    <name evidence="1" type="ORF">KSP39_PZI008258</name>
</gene>
<proteinExistence type="predicted"/>
<organism evidence="1 2">
    <name type="scientific">Platanthera zijinensis</name>
    <dbReference type="NCBI Taxonomy" id="2320716"/>
    <lineage>
        <taxon>Eukaryota</taxon>
        <taxon>Viridiplantae</taxon>
        <taxon>Streptophyta</taxon>
        <taxon>Embryophyta</taxon>
        <taxon>Tracheophyta</taxon>
        <taxon>Spermatophyta</taxon>
        <taxon>Magnoliopsida</taxon>
        <taxon>Liliopsida</taxon>
        <taxon>Asparagales</taxon>
        <taxon>Orchidaceae</taxon>
        <taxon>Orchidoideae</taxon>
        <taxon>Orchideae</taxon>
        <taxon>Orchidinae</taxon>
        <taxon>Platanthera</taxon>
    </lineage>
</organism>
<name>A0AAP0BQN9_9ASPA</name>
<comment type="caution">
    <text evidence="1">The sequence shown here is derived from an EMBL/GenBank/DDBJ whole genome shotgun (WGS) entry which is preliminary data.</text>
</comment>
<protein>
    <submittedName>
        <fullName evidence="1">Uncharacterized protein</fullName>
    </submittedName>
</protein>
<dbReference type="AlphaFoldDB" id="A0AAP0BQN9"/>
<evidence type="ECO:0000313" key="2">
    <source>
        <dbReference type="Proteomes" id="UP001418222"/>
    </source>
</evidence>
<keyword evidence="2" id="KW-1185">Reference proteome</keyword>
<dbReference type="Proteomes" id="UP001418222">
    <property type="component" value="Unassembled WGS sequence"/>
</dbReference>
<reference evidence="1 2" key="1">
    <citation type="journal article" date="2022" name="Nat. Plants">
        <title>Genomes of leafy and leafless Platanthera orchids illuminate the evolution of mycoheterotrophy.</title>
        <authorList>
            <person name="Li M.H."/>
            <person name="Liu K.W."/>
            <person name="Li Z."/>
            <person name="Lu H.C."/>
            <person name="Ye Q.L."/>
            <person name="Zhang D."/>
            <person name="Wang J.Y."/>
            <person name="Li Y.F."/>
            <person name="Zhong Z.M."/>
            <person name="Liu X."/>
            <person name="Yu X."/>
            <person name="Liu D.K."/>
            <person name="Tu X.D."/>
            <person name="Liu B."/>
            <person name="Hao Y."/>
            <person name="Liao X.Y."/>
            <person name="Jiang Y.T."/>
            <person name="Sun W.H."/>
            <person name="Chen J."/>
            <person name="Chen Y.Q."/>
            <person name="Ai Y."/>
            <person name="Zhai J.W."/>
            <person name="Wu S.S."/>
            <person name="Zhou Z."/>
            <person name="Hsiao Y.Y."/>
            <person name="Wu W.L."/>
            <person name="Chen Y.Y."/>
            <person name="Lin Y.F."/>
            <person name="Hsu J.L."/>
            <person name="Li C.Y."/>
            <person name="Wang Z.W."/>
            <person name="Zhao X."/>
            <person name="Zhong W.Y."/>
            <person name="Ma X.K."/>
            <person name="Ma L."/>
            <person name="Huang J."/>
            <person name="Chen G.Z."/>
            <person name="Huang M.Z."/>
            <person name="Huang L."/>
            <person name="Peng D.H."/>
            <person name="Luo Y.B."/>
            <person name="Zou S.Q."/>
            <person name="Chen S.P."/>
            <person name="Lan S."/>
            <person name="Tsai W.C."/>
            <person name="Van de Peer Y."/>
            <person name="Liu Z.J."/>
        </authorList>
    </citation>
    <scope>NUCLEOTIDE SEQUENCE [LARGE SCALE GENOMIC DNA]</scope>
    <source>
        <strain evidence="1">Lor287</strain>
    </source>
</reference>